<dbReference type="PANTHER" id="PTHR40267:SF1">
    <property type="entry name" value="BLR3294 PROTEIN"/>
    <property type="match status" value="1"/>
</dbReference>
<keyword evidence="1" id="KW-0413">Isomerase</keyword>
<dbReference type="InterPro" id="IPR026286">
    <property type="entry name" value="MaiA/AMDase"/>
</dbReference>
<organism evidence="1">
    <name type="scientific">Candidatus Kentrum sp. LPFa</name>
    <dbReference type="NCBI Taxonomy" id="2126335"/>
    <lineage>
        <taxon>Bacteria</taxon>
        <taxon>Pseudomonadati</taxon>
        <taxon>Pseudomonadota</taxon>
        <taxon>Gammaproteobacteria</taxon>
        <taxon>Candidatus Kentrum</taxon>
    </lineage>
</organism>
<dbReference type="GO" id="GO:0016853">
    <property type="term" value="F:isomerase activity"/>
    <property type="evidence" value="ECO:0007669"/>
    <property type="project" value="UniProtKB-KW"/>
</dbReference>
<dbReference type="Pfam" id="PF17645">
    <property type="entry name" value="Amdase"/>
    <property type="match status" value="1"/>
</dbReference>
<dbReference type="Gene3D" id="3.40.50.12500">
    <property type="match status" value="1"/>
</dbReference>
<sequence>MTDTLGWRKRIATLVPGTNTIVEPDFHAMSVPGVTAHTGRIPLQSTDISTDEATDRLIRQVRADFMTSLDELLAVRPDAVVLGLSLESFFEDTRSEIIRLSDHLAQHGIVFVDAGNAVGAAFGVLGKVERVAVLTPYRPQANEMVRRFFTTEFGVDVLALQSVDCPTAHSIAEVSEDRLRHQLMELDKVNPDVIVQSGTNLSMIRLTDEAERWLGRPVLAMNAILWWRALRVLGIEDRKPGFGVLLREY</sequence>
<dbReference type="PANTHER" id="PTHR40267">
    <property type="entry name" value="BLR3294 PROTEIN"/>
    <property type="match status" value="1"/>
</dbReference>
<reference evidence="1" key="1">
    <citation type="submission" date="2019-02" db="EMBL/GenBank/DDBJ databases">
        <authorList>
            <person name="Gruber-Vodicka R. H."/>
            <person name="Seah K. B. B."/>
        </authorList>
    </citation>
    <scope>NUCLEOTIDE SEQUENCE</scope>
    <source>
        <strain evidence="1">BECK_S313</strain>
    </source>
</reference>
<protein>
    <submittedName>
        <fullName evidence="1">Maleate isomerase</fullName>
    </submittedName>
</protein>
<name>A0A450VSQ9_9GAMM</name>
<proteinExistence type="predicted"/>
<dbReference type="EMBL" id="CAADFK010000003">
    <property type="protein sequence ID" value="VFK07821.1"/>
    <property type="molecule type" value="Genomic_DNA"/>
</dbReference>
<accession>A0A450VSQ9</accession>
<dbReference type="AlphaFoldDB" id="A0A450VSQ9"/>
<evidence type="ECO:0000313" key="1">
    <source>
        <dbReference type="EMBL" id="VFK07821.1"/>
    </source>
</evidence>
<gene>
    <name evidence="1" type="ORF">BECKLPF1236B_GA0070989_10033</name>
</gene>
<dbReference type="InterPro" id="IPR053714">
    <property type="entry name" value="Iso_Racemase_Enz_sf"/>
</dbReference>